<organism evidence="3 4">
    <name type="scientific">Streptomyces antioxidans</name>
    <dbReference type="NCBI Taxonomy" id="1507734"/>
    <lineage>
        <taxon>Bacteria</taxon>
        <taxon>Bacillati</taxon>
        <taxon>Actinomycetota</taxon>
        <taxon>Actinomycetes</taxon>
        <taxon>Kitasatosporales</taxon>
        <taxon>Streptomycetaceae</taxon>
        <taxon>Streptomyces</taxon>
    </lineage>
</organism>
<reference evidence="3" key="1">
    <citation type="submission" date="2016-12" db="EMBL/GenBank/DDBJ databases">
        <title>Genome sequence of Streptomyces antioxidans MUSC 164.</title>
        <authorList>
            <person name="Lee L.-H."/>
            <person name="Ser H.-L."/>
        </authorList>
    </citation>
    <scope>NUCLEOTIDE SEQUENCE [LARGE SCALE GENOMIC DNA]</scope>
    <source>
        <strain evidence="3">MUSC 164</strain>
    </source>
</reference>
<dbReference type="PANTHER" id="PTHR42879:SF2">
    <property type="entry name" value="3-OXOACYL-[ACYL-CARRIER-PROTEIN] REDUCTASE FABG"/>
    <property type="match status" value="1"/>
</dbReference>
<gene>
    <name evidence="3" type="ORF">VT50_0221015</name>
</gene>
<protein>
    <submittedName>
        <fullName evidence="3">Short-chain dehydrogenase</fullName>
    </submittedName>
</protein>
<proteinExistence type="inferred from homology"/>
<sequence>MLDLGLEGRTVLVTGATGALGSAAARAFAEQGARVALAFRHRREAAEALAAELSGPERGRAFAVPYALDDAASPRWVVAAVEQHWGGLDVLVAAARRRGARREPHARFEDVPEEHWRPLVADSFAPAIRTAQWAVAGMRKRGWGRIALMAPPYAPEGDPGGEFHAVARAGLRGLVRGLVDELGGDGVLINAVCPGPTSPDRSPTTPYRPPTSPDRSPTTPYRPPMSSDRPPAMADRPPTSPDRPPAASDRPSTSADRPPTAAEGPMTTPEDIARALVFLCSAANGAITGETLTLAGRR</sequence>
<dbReference type="RefSeq" id="WP_046088154.1">
    <property type="nucleotide sequence ID" value="NZ_LAKD02000051.1"/>
</dbReference>
<dbReference type="PANTHER" id="PTHR42879">
    <property type="entry name" value="3-OXOACYL-(ACYL-CARRIER-PROTEIN) REDUCTASE"/>
    <property type="match status" value="1"/>
</dbReference>
<name>A0A1V4D270_9ACTN</name>
<feature type="region of interest" description="Disordered" evidence="2">
    <location>
        <begin position="193"/>
        <end position="269"/>
    </location>
</feature>
<evidence type="ECO:0000256" key="2">
    <source>
        <dbReference type="SAM" id="MobiDB-lite"/>
    </source>
</evidence>
<comment type="similarity">
    <text evidence="1">Belongs to the short-chain dehydrogenases/reductases (SDR) family.</text>
</comment>
<dbReference type="Pfam" id="PF00106">
    <property type="entry name" value="adh_short"/>
    <property type="match status" value="1"/>
</dbReference>
<accession>A0A1V4D270</accession>
<comment type="caution">
    <text evidence="3">The sequence shown here is derived from an EMBL/GenBank/DDBJ whole genome shotgun (WGS) entry which is preliminary data.</text>
</comment>
<dbReference type="CDD" id="cd05233">
    <property type="entry name" value="SDR_c"/>
    <property type="match status" value="1"/>
</dbReference>
<keyword evidence="4" id="KW-1185">Reference proteome</keyword>
<dbReference type="InterPro" id="IPR050259">
    <property type="entry name" value="SDR"/>
</dbReference>
<dbReference type="EMBL" id="LAKD02000051">
    <property type="protein sequence ID" value="OPF77761.1"/>
    <property type="molecule type" value="Genomic_DNA"/>
</dbReference>
<evidence type="ECO:0000313" key="4">
    <source>
        <dbReference type="Proteomes" id="UP000033615"/>
    </source>
</evidence>
<dbReference type="InterPro" id="IPR002347">
    <property type="entry name" value="SDR_fam"/>
</dbReference>
<dbReference type="PRINTS" id="PR00081">
    <property type="entry name" value="GDHRDH"/>
</dbReference>
<dbReference type="OrthoDB" id="286404at2"/>
<dbReference type="InterPro" id="IPR036291">
    <property type="entry name" value="NAD(P)-bd_dom_sf"/>
</dbReference>
<evidence type="ECO:0000256" key="1">
    <source>
        <dbReference type="ARBA" id="ARBA00006484"/>
    </source>
</evidence>
<dbReference type="Proteomes" id="UP000033615">
    <property type="component" value="Unassembled WGS sequence"/>
</dbReference>
<dbReference type="Gene3D" id="3.40.50.720">
    <property type="entry name" value="NAD(P)-binding Rossmann-like Domain"/>
    <property type="match status" value="1"/>
</dbReference>
<dbReference type="SUPFAM" id="SSF51735">
    <property type="entry name" value="NAD(P)-binding Rossmann-fold domains"/>
    <property type="match status" value="1"/>
</dbReference>
<dbReference type="AlphaFoldDB" id="A0A1V4D270"/>
<evidence type="ECO:0000313" key="3">
    <source>
        <dbReference type="EMBL" id="OPF77761.1"/>
    </source>
</evidence>